<keyword evidence="2" id="KW-1185">Reference proteome</keyword>
<protein>
    <submittedName>
        <fullName evidence="1">Uncharacterized protein</fullName>
    </submittedName>
</protein>
<evidence type="ECO:0000313" key="2">
    <source>
        <dbReference type="Proteomes" id="UP000202440"/>
    </source>
</evidence>
<evidence type="ECO:0000313" key="1">
    <source>
        <dbReference type="EMBL" id="ASP37680.1"/>
    </source>
</evidence>
<name>A0A222FFY6_9GAMM</name>
<dbReference type="Proteomes" id="UP000202440">
    <property type="component" value="Chromosome"/>
</dbReference>
<dbReference type="KEGG" id="bsan:CHH28_02895"/>
<reference evidence="1 2" key="1">
    <citation type="submission" date="2017-07" db="EMBL/GenBank/DDBJ databases">
        <title>Annotated genome sequence of Bacterioplanes sanyensis isolated from Red Sea.</title>
        <authorList>
            <person name="Rehman Z.U."/>
        </authorList>
    </citation>
    <scope>NUCLEOTIDE SEQUENCE [LARGE SCALE GENOMIC DNA]</scope>
    <source>
        <strain evidence="1 2">NV9</strain>
    </source>
</reference>
<dbReference type="AlphaFoldDB" id="A0A222FFY6"/>
<gene>
    <name evidence="1" type="ORF">CHH28_02895</name>
</gene>
<dbReference type="OrthoDB" id="5721388at2"/>
<proteinExistence type="predicted"/>
<accession>A0A222FFY6</accession>
<organism evidence="1 2">
    <name type="scientific">Bacterioplanes sanyensis</name>
    <dbReference type="NCBI Taxonomy" id="1249553"/>
    <lineage>
        <taxon>Bacteria</taxon>
        <taxon>Pseudomonadati</taxon>
        <taxon>Pseudomonadota</taxon>
        <taxon>Gammaproteobacteria</taxon>
        <taxon>Oceanospirillales</taxon>
        <taxon>Oceanospirillaceae</taxon>
        <taxon>Bacterioplanes</taxon>
    </lineage>
</organism>
<sequence length="390" mass="43775">MNAYQPITIRPGESLEQVQRHVEANPAYKDQLVIILTAEQLFIWQGVEHTLAWYLDTRQATAFISTQAPEYASHTAVDESILDEIGFFGFALSNNTLLHHVQRIFPEHWYKVEAENYQCQNAIALSGDTSTLDLAQPIVRDLVNGQLAAVTGPADQDTAMNAGRDAGPDTDAIEYTLLSALPACSRQMLAPVTTALFAQLTLAAELCPAPQVQLAINNSSAEHLGIQLNIGDWFTLFKNRRKQLRQRVKAVYQQLAELSPGADRNRLDELAWKHFGWPQLQHQLRTVVQSQGKALLLTLDSTAAPNYAFRVHSRPINNILESFQRLFFYACSQLRQMGFFMPPLMSNALIKPQLKNTLANNPSLPMLTLTLDYLLRFQHPIGDDHDCNLN</sequence>
<dbReference type="RefSeq" id="WP_094058890.1">
    <property type="nucleotide sequence ID" value="NZ_CP022530.1"/>
</dbReference>
<dbReference type="EMBL" id="CP022530">
    <property type="protein sequence ID" value="ASP37680.1"/>
    <property type="molecule type" value="Genomic_DNA"/>
</dbReference>